<accession>A0AAW9Y689</accession>
<proteinExistence type="predicted"/>
<comment type="caution">
    <text evidence="1">The sequence shown here is derived from an EMBL/GenBank/DDBJ whole genome shotgun (WGS) entry which is preliminary data.</text>
</comment>
<dbReference type="InterPro" id="IPR021710">
    <property type="entry name" value="DUF3293"/>
</dbReference>
<dbReference type="AlphaFoldDB" id="A0AAW9Y689"/>
<dbReference type="EMBL" id="JAAIKZ010000004">
    <property type="protein sequence ID" value="NEX73665.1"/>
    <property type="molecule type" value="Genomic_DNA"/>
</dbReference>
<gene>
    <name evidence="1" type="ORF">G4911_02650</name>
</gene>
<dbReference type="Proteomes" id="UP000480681">
    <property type="component" value="Unassembled WGS sequence"/>
</dbReference>
<sequence length="135" mass="15304">MVDMTLWENYRNVCFIAPFAPPPWPAYAIVTAWNPASQWVGARRNARRQRALSRQLADVLVMGPVWGSDPDECWQEASLLLHLPRAEAIRLAARFGQNALYWVEEGELWLVPVLLKGAPCHLGKLASRWTLRSPA</sequence>
<dbReference type="Pfam" id="PF11697">
    <property type="entry name" value="DUF3293"/>
    <property type="match status" value="1"/>
</dbReference>
<reference evidence="1 2" key="1">
    <citation type="submission" date="2020-02" db="EMBL/GenBank/DDBJ databases">
        <title>Genome sequencing of Aeromonas rivipollensis.</title>
        <authorList>
            <person name="Fono-Tamo Ubani E.K."/>
            <person name="Lekota K.E."/>
        </authorList>
    </citation>
    <scope>NUCLEOTIDE SEQUENCE [LARGE SCALE GENOMIC DNA]</scope>
    <source>
        <strain evidence="1 2">G87</strain>
    </source>
</reference>
<protein>
    <submittedName>
        <fullName evidence="1">DUF3293 domain-containing protein</fullName>
    </submittedName>
</protein>
<evidence type="ECO:0000313" key="2">
    <source>
        <dbReference type="Proteomes" id="UP000480681"/>
    </source>
</evidence>
<name>A0AAW9Y689_9GAMM</name>
<evidence type="ECO:0000313" key="1">
    <source>
        <dbReference type="EMBL" id="NEX73665.1"/>
    </source>
</evidence>
<organism evidence="1 2">
    <name type="scientific">Aeromonas rivipollensis</name>
    <dbReference type="NCBI Taxonomy" id="948519"/>
    <lineage>
        <taxon>Bacteria</taxon>
        <taxon>Pseudomonadati</taxon>
        <taxon>Pseudomonadota</taxon>
        <taxon>Gammaproteobacteria</taxon>
        <taxon>Aeromonadales</taxon>
        <taxon>Aeromonadaceae</taxon>
        <taxon>Aeromonas</taxon>
    </lineage>
</organism>